<evidence type="ECO:0000313" key="4">
    <source>
        <dbReference type="EMBL" id="MCG7320981.1"/>
    </source>
</evidence>
<protein>
    <recommendedName>
        <fullName evidence="3">DNA-3-methyladenine glycosylase AlkA N-terminal domain-containing protein</fullName>
    </recommendedName>
</protein>
<dbReference type="EMBL" id="JAKRCV010000007">
    <property type="protein sequence ID" value="MCG7320981.1"/>
    <property type="molecule type" value="Genomic_DNA"/>
</dbReference>
<dbReference type="SUPFAM" id="SSF48150">
    <property type="entry name" value="DNA-glycosylase"/>
    <property type="match status" value="1"/>
</dbReference>
<name>A0ABS9PZB8_9MICO</name>
<organism evidence="4 5">
    <name type="scientific">Arsenicicoccus bolidensis</name>
    <dbReference type="NCBI Taxonomy" id="229480"/>
    <lineage>
        <taxon>Bacteria</taxon>
        <taxon>Bacillati</taxon>
        <taxon>Actinomycetota</taxon>
        <taxon>Actinomycetes</taxon>
        <taxon>Micrococcales</taxon>
        <taxon>Intrasporangiaceae</taxon>
        <taxon>Arsenicicoccus</taxon>
    </lineage>
</organism>
<dbReference type="RefSeq" id="WP_239262322.1">
    <property type="nucleotide sequence ID" value="NZ_DAMCTM010000008.1"/>
</dbReference>
<dbReference type="Pfam" id="PF06029">
    <property type="entry name" value="AlkA_N"/>
    <property type="match status" value="1"/>
</dbReference>
<comment type="caution">
    <text evidence="4">The sequence shown here is derived from an EMBL/GenBank/DDBJ whole genome shotgun (WGS) entry which is preliminary data.</text>
</comment>
<dbReference type="InterPro" id="IPR051912">
    <property type="entry name" value="Alkylbase_DNA_Glycosylase/TA"/>
</dbReference>
<dbReference type="InterPro" id="IPR010316">
    <property type="entry name" value="AlkA_N"/>
</dbReference>
<keyword evidence="2" id="KW-0234">DNA repair</keyword>
<dbReference type="Proteomes" id="UP001521931">
    <property type="component" value="Unassembled WGS sequence"/>
</dbReference>
<keyword evidence="5" id="KW-1185">Reference proteome</keyword>
<evidence type="ECO:0000313" key="5">
    <source>
        <dbReference type="Proteomes" id="UP001521931"/>
    </source>
</evidence>
<evidence type="ECO:0000256" key="2">
    <source>
        <dbReference type="ARBA" id="ARBA00023204"/>
    </source>
</evidence>
<dbReference type="PANTHER" id="PTHR43003">
    <property type="entry name" value="DNA-3-METHYLADENINE GLYCOSYLASE"/>
    <property type="match status" value="1"/>
</dbReference>
<dbReference type="SMART" id="SM01009">
    <property type="entry name" value="AlkA_N"/>
    <property type="match status" value="1"/>
</dbReference>
<evidence type="ECO:0000259" key="3">
    <source>
        <dbReference type="SMART" id="SM01009"/>
    </source>
</evidence>
<dbReference type="InterPro" id="IPR011257">
    <property type="entry name" value="DNA_glycosylase"/>
</dbReference>
<dbReference type="Gene3D" id="1.10.1670.10">
    <property type="entry name" value="Helix-hairpin-Helix base-excision DNA repair enzymes (C-terminal)"/>
    <property type="match status" value="1"/>
</dbReference>
<dbReference type="SUPFAM" id="SSF55945">
    <property type="entry name" value="TATA-box binding protein-like"/>
    <property type="match status" value="1"/>
</dbReference>
<dbReference type="Gene3D" id="3.30.310.20">
    <property type="entry name" value="DNA-3-methyladenine glycosylase AlkA, N-terminal domain"/>
    <property type="match status" value="1"/>
</dbReference>
<dbReference type="InterPro" id="IPR023170">
    <property type="entry name" value="HhH_base_excis_C"/>
</dbReference>
<dbReference type="Gene3D" id="1.10.340.30">
    <property type="entry name" value="Hypothetical protein, domain 2"/>
    <property type="match status" value="1"/>
</dbReference>
<gene>
    <name evidence="4" type="ORF">MHL29_03600</name>
</gene>
<reference evidence="4 5" key="1">
    <citation type="submission" date="2022-02" db="EMBL/GenBank/DDBJ databases">
        <title>Uncovering new skin microbiome diversity through culturing and metagenomics.</title>
        <authorList>
            <person name="Conlan S."/>
            <person name="Deming C."/>
            <person name="Nisc Comparative Sequencing Program N."/>
            <person name="Segre J.A."/>
        </authorList>
    </citation>
    <scope>NUCLEOTIDE SEQUENCE [LARGE SCALE GENOMIC DNA]</scope>
    <source>
        <strain evidence="4 5">ACRQZ</strain>
    </source>
</reference>
<evidence type="ECO:0000256" key="1">
    <source>
        <dbReference type="ARBA" id="ARBA00022763"/>
    </source>
</evidence>
<keyword evidence="1" id="KW-0227">DNA damage</keyword>
<dbReference type="PANTHER" id="PTHR43003:SF13">
    <property type="entry name" value="DNA-3-METHYLADENINE GLYCOSYLASE 2"/>
    <property type="match status" value="1"/>
</dbReference>
<sequence>MTGGAVVDLGVHEPYDAPGVFAFLAARAVPGVEVAHLAGDRLTYARTLRTRSGTGTLGVSARAAGAGWRLEVQVDTSGGAQESELVDAARRLLDLDHDAIAADAALARDPLLSLAVRDVPGIRVPGSVDAAELLVRAVVGQQISVAAARTHLSRLVQAGGSAYDARVPGLDRLFPTPTQIAEVVPDPVPGTAPDPQRPLRLPGRSTAAVLTAARDLASGALVIDRATDPVLLRESLVQRPSIGPWTAAYVAMRVLGDPDAWLSTDVALVAGARSLGMLPAPVPTREAHRVLARRAESWAPWRSYAVMHLWQAAARASSDAAGSRLRR</sequence>
<feature type="domain" description="DNA-3-methyladenine glycosylase AlkA N-terminal" evidence="3">
    <location>
        <begin position="6"/>
        <end position="129"/>
    </location>
</feature>
<proteinExistence type="predicted"/>
<accession>A0ABS9PZB8</accession>
<dbReference type="InterPro" id="IPR037046">
    <property type="entry name" value="AlkA_N_sf"/>
</dbReference>